<dbReference type="RefSeq" id="WP_069326957.1">
    <property type="nucleotide sequence ID" value="NZ_MDER01000032.1"/>
</dbReference>
<accession>A0A1E3L5H3</accession>
<dbReference type="PANTHER" id="PTHR43461:SF1">
    <property type="entry name" value="TRANSMEMBRANE PROTEIN 256"/>
    <property type="match status" value="1"/>
</dbReference>
<feature type="transmembrane region" description="Helical" evidence="6">
    <location>
        <begin position="47"/>
        <end position="63"/>
    </location>
</feature>
<dbReference type="Pfam" id="PF04241">
    <property type="entry name" value="DUF423"/>
    <property type="match status" value="1"/>
</dbReference>
<keyword evidence="8" id="KW-1185">Reference proteome</keyword>
<dbReference type="EC" id="6.1.1.15" evidence="7"/>
<evidence type="ECO:0000256" key="2">
    <source>
        <dbReference type="ARBA" id="ARBA00009694"/>
    </source>
</evidence>
<comment type="caution">
    <text evidence="7">The sequence shown here is derived from an EMBL/GenBank/DDBJ whole genome shotgun (WGS) entry which is preliminary data.</text>
</comment>
<dbReference type="Proteomes" id="UP000094578">
    <property type="component" value="Unassembled WGS sequence"/>
</dbReference>
<feature type="transmembrane region" description="Helical" evidence="6">
    <location>
        <begin position="101"/>
        <end position="121"/>
    </location>
</feature>
<keyword evidence="5 6" id="KW-0472">Membrane</keyword>
<dbReference type="PANTHER" id="PTHR43461">
    <property type="entry name" value="TRANSMEMBRANE PROTEIN 256"/>
    <property type="match status" value="1"/>
</dbReference>
<sequence length="127" mass="13395">MQRTYLIIGSILGMIGVGIGAFGAHLLEPIIGPQLLQTFKTGVEYHFVHTLAILIVAVLAGVIGESSLLRWAGRLFTIGVIIFSGSLYVLSITGIKVLGAITPIGGVCFIAGWIMLALVGAKYGKRN</sequence>
<keyword evidence="7" id="KW-0436">Ligase</keyword>
<dbReference type="EMBL" id="MDER01000032">
    <property type="protein sequence ID" value="ODP29009.1"/>
    <property type="molecule type" value="Genomic_DNA"/>
</dbReference>
<reference evidence="7 8" key="1">
    <citation type="submission" date="2016-08" db="EMBL/GenBank/DDBJ databases">
        <title>Genome sequencing of Paenibacillus sp. TI45-13ar, isolated from Korean traditional nuruk.</title>
        <authorList>
            <person name="Kim S.-J."/>
        </authorList>
    </citation>
    <scope>NUCLEOTIDE SEQUENCE [LARGE SCALE GENOMIC DNA]</scope>
    <source>
        <strain evidence="7 8">TI45-13ar</strain>
    </source>
</reference>
<dbReference type="InterPro" id="IPR006696">
    <property type="entry name" value="DUF423"/>
</dbReference>
<evidence type="ECO:0000256" key="4">
    <source>
        <dbReference type="ARBA" id="ARBA00022989"/>
    </source>
</evidence>
<evidence type="ECO:0000313" key="7">
    <source>
        <dbReference type="EMBL" id="ODP29009.1"/>
    </source>
</evidence>
<gene>
    <name evidence="7" type="primary">parS</name>
    <name evidence="7" type="ORF">PTI45_01518</name>
</gene>
<evidence type="ECO:0000256" key="5">
    <source>
        <dbReference type="ARBA" id="ARBA00023136"/>
    </source>
</evidence>
<evidence type="ECO:0000256" key="3">
    <source>
        <dbReference type="ARBA" id="ARBA00022692"/>
    </source>
</evidence>
<dbReference type="GO" id="GO:0004827">
    <property type="term" value="F:proline-tRNA ligase activity"/>
    <property type="evidence" value="ECO:0007669"/>
    <property type="project" value="UniProtKB-EC"/>
</dbReference>
<dbReference type="AlphaFoldDB" id="A0A1E3L5H3"/>
<name>A0A1E3L5H3_9BACL</name>
<evidence type="ECO:0000313" key="8">
    <source>
        <dbReference type="Proteomes" id="UP000094578"/>
    </source>
</evidence>
<evidence type="ECO:0000256" key="1">
    <source>
        <dbReference type="ARBA" id="ARBA00004141"/>
    </source>
</evidence>
<dbReference type="GO" id="GO:0005886">
    <property type="term" value="C:plasma membrane"/>
    <property type="evidence" value="ECO:0007669"/>
    <property type="project" value="TreeGrafter"/>
</dbReference>
<comment type="subcellular location">
    <subcellularLocation>
        <location evidence="1">Membrane</location>
        <topology evidence="1">Multi-pass membrane protein</topology>
    </subcellularLocation>
</comment>
<comment type="similarity">
    <text evidence="2">Belongs to the UPF0382 family.</text>
</comment>
<keyword evidence="3 6" id="KW-0812">Transmembrane</keyword>
<dbReference type="PATRIC" id="fig|1886670.3.peg.1546"/>
<organism evidence="7 8">
    <name type="scientific">Paenibacillus nuruki</name>
    <dbReference type="NCBI Taxonomy" id="1886670"/>
    <lineage>
        <taxon>Bacteria</taxon>
        <taxon>Bacillati</taxon>
        <taxon>Bacillota</taxon>
        <taxon>Bacilli</taxon>
        <taxon>Bacillales</taxon>
        <taxon>Paenibacillaceae</taxon>
        <taxon>Paenibacillus</taxon>
    </lineage>
</organism>
<evidence type="ECO:0000256" key="6">
    <source>
        <dbReference type="SAM" id="Phobius"/>
    </source>
</evidence>
<protein>
    <submittedName>
        <fullName evidence="7">Proline--tRNA ligase</fullName>
        <ecNumber evidence="7">6.1.1.15</ecNumber>
    </submittedName>
</protein>
<feature type="transmembrane region" description="Helical" evidence="6">
    <location>
        <begin position="5"/>
        <end position="27"/>
    </location>
</feature>
<feature type="transmembrane region" description="Helical" evidence="6">
    <location>
        <begin position="75"/>
        <end position="95"/>
    </location>
</feature>
<keyword evidence="4 6" id="KW-1133">Transmembrane helix</keyword>
<dbReference type="STRING" id="1886670.PTI45_01518"/>
<proteinExistence type="inferred from homology"/>